<comment type="caution">
    <text evidence="1">The sequence shown here is derived from an EMBL/GenBank/DDBJ whole genome shotgun (WGS) entry which is preliminary data.</text>
</comment>
<name>W7YIP9_9BACL</name>
<accession>W7YIP9</accession>
<evidence type="ECO:0000313" key="1">
    <source>
        <dbReference type="EMBL" id="GAF10780.1"/>
    </source>
</evidence>
<dbReference type="OrthoDB" id="9982104at2"/>
<dbReference type="Proteomes" id="UP000019364">
    <property type="component" value="Unassembled WGS sequence"/>
</dbReference>
<gene>
    <name evidence="1" type="ORF">JCM16418_5000</name>
</gene>
<dbReference type="RefSeq" id="WP_036653517.1">
    <property type="nucleotide sequence ID" value="NZ_BAVZ01000037.1"/>
</dbReference>
<dbReference type="EMBL" id="BAVZ01000037">
    <property type="protein sequence ID" value="GAF10780.1"/>
    <property type="molecule type" value="Genomic_DNA"/>
</dbReference>
<reference evidence="1 2" key="1">
    <citation type="journal article" date="2014" name="Genome Announc.">
        <title>Draft Genome Sequence of Paenibacillus pini JCM 16418T, Isolated from the Rhizosphere of Pine Tree.</title>
        <authorList>
            <person name="Yuki M."/>
            <person name="Oshima K."/>
            <person name="Suda W."/>
            <person name="Oshida Y."/>
            <person name="Kitamura K."/>
            <person name="Iida Y."/>
            <person name="Hattori M."/>
            <person name="Ohkuma M."/>
        </authorList>
    </citation>
    <scope>NUCLEOTIDE SEQUENCE [LARGE SCALE GENOMIC DNA]</scope>
    <source>
        <strain evidence="1 2">JCM 16418</strain>
    </source>
</reference>
<protein>
    <submittedName>
        <fullName evidence="1">Uncharacterized protein</fullName>
    </submittedName>
</protein>
<sequence>MNIEQIQRELSDYSFLLDQVPLVYEEVAGLSKTNYYANAVINEFEKRIIERFKDYLNEILDDLKDVYDVHIKSDEISDVLYADGINDAMKKIKEYMK</sequence>
<proteinExistence type="predicted"/>
<keyword evidence="2" id="KW-1185">Reference proteome</keyword>
<evidence type="ECO:0000313" key="2">
    <source>
        <dbReference type="Proteomes" id="UP000019364"/>
    </source>
</evidence>
<organism evidence="1 2">
    <name type="scientific">Paenibacillus pini JCM 16418</name>
    <dbReference type="NCBI Taxonomy" id="1236976"/>
    <lineage>
        <taxon>Bacteria</taxon>
        <taxon>Bacillati</taxon>
        <taxon>Bacillota</taxon>
        <taxon>Bacilli</taxon>
        <taxon>Bacillales</taxon>
        <taxon>Paenibacillaceae</taxon>
        <taxon>Paenibacillus</taxon>
    </lineage>
</organism>
<dbReference type="AlphaFoldDB" id="W7YIP9"/>
<dbReference type="STRING" id="1236976.JCM16418_5000"/>